<dbReference type="SUPFAM" id="SSF50370">
    <property type="entry name" value="Ricin B-like lectins"/>
    <property type="match status" value="1"/>
</dbReference>
<protein>
    <submittedName>
        <fullName evidence="2">Uncharacterized protein</fullName>
    </submittedName>
</protein>
<name>F4PU38_CACFS</name>
<organism evidence="2 3">
    <name type="scientific">Cavenderia fasciculata</name>
    <name type="common">Slime mold</name>
    <name type="synonym">Dictyostelium fasciculatum</name>
    <dbReference type="NCBI Taxonomy" id="261658"/>
    <lineage>
        <taxon>Eukaryota</taxon>
        <taxon>Amoebozoa</taxon>
        <taxon>Evosea</taxon>
        <taxon>Eumycetozoa</taxon>
        <taxon>Dictyostelia</taxon>
        <taxon>Acytosteliales</taxon>
        <taxon>Cavenderiaceae</taxon>
        <taxon>Cavenderia</taxon>
    </lineage>
</organism>
<dbReference type="GeneID" id="14873719"/>
<dbReference type="EMBL" id="GL883010">
    <property type="protein sequence ID" value="EGG20964.1"/>
    <property type="molecule type" value="Genomic_DNA"/>
</dbReference>
<dbReference type="InterPro" id="IPR035992">
    <property type="entry name" value="Ricin_B-like_lectins"/>
</dbReference>
<keyword evidence="1" id="KW-0472">Membrane</keyword>
<sequence length="373" mass="41319">MNRKYLNSCSSYLILLIFIFLIINDDDGGSSCGGTCCHGSVVVEKDDYNIEEANTLLVPMEGAGSAQSFLHPGVSKTETNILGSAPSSDIRYSFPVTPGMTKQDYKCTYLRFDMNIGIDPGQFSILSCWCSTITWCGGSADQWRRQESVHVWSVCVRTVVSAKGNGTSHLLAKDNSVRGTINMTAIILPLINKISSQGMACLDTLAGLPGKPDYAYLVECSDRRTQHYVMSSMDNSIRTTSNLCVSICNITRVTRGGPCCMNRCESNVDPASTPLTQQWKLLPLNYTHTRLQSAMNASLCLTAVSPLTPRNPYDRAEPPILTLQLCQQTNDPEFLSYSSHHQIWAIPFNLDRLAQQRKLEEETKTKKMEVLNN</sequence>
<keyword evidence="1" id="KW-0812">Transmembrane</keyword>
<evidence type="ECO:0000313" key="3">
    <source>
        <dbReference type="Proteomes" id="UP000007797"/>
    </source>
</evidence>
<dbReference type="PROSITE" id="PS50231">
    <property type="entry name" value="RICIN_B_LECTIN"/>
    <property type="match status" value="1"/>
</dbReference>
<keyword evidence="3" id="KW-1185">Reference proteome</keyword>
<proteinExistence type="predicted"/>
<gene>
    <name evidence="2" type="ORF">DFA_00833</name>
</gene>
<dbReference type="KEGG" id="dfa:DFA_00833"/>
<dbReference type="AlphaFoldDB" id="F4PU38"/>
<evidence type="ECO:0000313" key="2">
    <source>
        <dbReference type="EMBL" id="EGG20964.1"/>
    </source>
</evidence>
<dbReference type="RefSeq" id="XP_004358814.1">
    <property type="nucleotide sequence ID" value="XM_004358757.1"/>
</dbReference>
<accession>F4PU38</accession>
<dbReference type="Proteomes" id="UP000007797">
    <property type="component" value="Unassembled WGS sequence"/>
</dbReference>
<feature type="transmembrane region" description="Helical" evidence="1">
    <location>
        <begin position="5"/>
        <end position="23"/>
    </location>
</feature>
<keyword evidence="1" id="KW-1133">Transmembrane helix</keyword>
<evidence type="ECO:0000256" key="1">
    <source>
        <dbReference type="SAM" id="Phobius"/>
    </source>
</evidence>
<reference evidence="3" key="1">
    <citation type="journal article" date="2011" name="Genome Res.">
        <title>Phylogeny-wide analysis of social amoeba genomes highlights ancient origins for complex intercellular communication.</title>
        <authorList>
            <person name="Heidel A.J."/>
            <person name="Lawal H.M."/>
            <person name="Felder M."/>
            <person name="Schilde C."/>
            <person name="Helps N.R."/>
            <person name="Tunggal B."/>
            <person name="Rivero F."/>
            <person name="John U."/>
            <person name="Schleicher M."/>
            <person name="Eichinger L."/>
            <person name="Platzer M."/>
            <person name="Noegel A.A."/>
            <person name="Schaap P."/>
            <person name="Gloeckner G."/>
        </authorList>
    </citation>
    <scope>NUCLEOTIDE SEQUENCE [LARGE SCALE GENOMIC DNA]</scope>
    <source>
        <strain evidence="3">SH3</strain>
    </source>
</reference>